<dbReference type="GO" id="GO:0004526">
    <property type="term" value="F:ribonuclease P activity"/>
    <property type="evidence" value="ECO:0007669"/>
    <property type="project" value="UniProtKB-UniRule"/>
</dbReference>
<evidence type="ECO:0000313" key="9">
    <source>
        <dbReference type="EMBL" id="SDF63395.1"/>
    </source>
</evidence>
<dbReference type="InterPro" id="IPR014721">
    <property type="entry name" value="Ribsml_uS5_D2-typ_fold_subgr"/>
</dbReference>
<evidence type="ECO:0000256" key="8">
    <source>
        <dbReference type="NCBIfam" id="TIGR00188"/>
    </source>
</evidence>
<dbReference type="Proteomes" id="UP000199355">
    <property type="component" value="Unassembled WGS sequence"/>
</dbReference>
<keyword evidence="2 7" id="KW-0819">tRNA processing</keyword>
<accession>A0A1G7MNN3</accession>
<reference evidence="10" key="1">
    <citation type="submission" date="2016-10" db="EMBL/GenBank/DDBJ databases">
        <authorList>
            <person name="Varghese N."/>
            <person name="Submissions S."/>
        </authorList>
    </citation>
    <scope>NUCLEOTIDE SEQUENCE [LARGE SCALE GENOMIC DNA]</scope>
    <source>
        <strain evidence="10">KHC7</strain>
    </source>
</reference>
<dbReference type="PROSITE" id="PS00648">
    <property type="entry name" value="RIBONUCLEASE_P"/>
    <property type="match status" value="1"/>
</dbReference>
<dbReference type="HAMAP" id="MF_00227">
    <property type="entry name" value="RNase_P"/>
    <property type="match status" value="1"/>
</dbReference>
<dbReference type="PANTHER" id="PTHR33992">
    <property type="entry name" value="RIBONUCLEASE P PROTEIN COMPONENT"/>
    <property type="match status" value="1"/>
</dbReference>
<dbReference type="GO" id="GO:0000049">
    <property type="term" value="F:tRNA binding"/>
    <property type="evidence" value="ECO:0007669"/>
    <property type="project" value="UniProtKB-UniRule"/>
</dbReference>
<comment type="similarity">
    <text evidence="7">Belongs to the RnpA family.</text>
</comment>
<dbReference type="GO" id="GO:0001682">
    <property type="term" value="P:tRNA 5'-leader removal"/>
    <property type="evidence" value="ECO:0007669"/>
    <property type="project" value="UniProtKB-UniRule"/>
</dbReference>
<evidence type="ECO:0000256" key="5">
    <source>
        <dbReference type="ARBA" id="ARBA00022801"/>
    </source>
</evidence>
<dbReference type="NCBIfam" id="TIGR00188">
    <property type="entry name" value="rnpA"/>
    <property type="match status" value="1"/>
</dbReference>
<dbReference type="STRING" id="571438.SAMN05192586_10978"/>
<protein>
    <recommendedName>
        <fullName evidence="7 8">Ribonuclease P protein component</fullName>
        <shortName evidence="7">RNase P protein</shortName>
        <shortName evidence="7">RNaseP protein</shortName>
        <ecNumber evidence="7 8">3.1.26.5</ecNumber>
    </recommendedName>
    <alternativeName>
        <fullName evidence="7">Protein C5</fullName>
    </alternativeName>
</protein>
<comment type="subunit">
    <text evidence="7">Consists of a catalytic RNA component (M1 or rnpB) and a protein subunit.</text>
</comment>
<dbReference type="GO" id="GO:0042781">
    <property type="term" value="F:3'-tRNA processing endoribonuclease activity"/>
    <property type="evidence" value="ECO:0007669"/>
    <property type="project" value="TreeGrafter"/>
</dbReference>
<keyword evidence="3 7" id="KW-0540">Nuclease</keyword>
<evidence type="ECO:0000256" key="7">
    <source>
        <dbReference type="HAMAP-Rule" id="MF_00227"/>
    </source>
</evidence>
<comment type="function">
    <text evidence="1 7">RNaseP catalyzes the removal of the 5'-leader sequence from pre-tRNA to produce the mature 5'-terminus. It can also cleave other RNA substrates such as 4.5S RNA. The protein component plays an auxiliary but essential role in vivo by binding to the 5'-leader sequence and broadening the substrate specificity of the ribozyme.</text>
</comment>
<dbReference type="RefSeq" id="WP_092153713.1">
    <property type="nucleotide sequence ID" value="NZ_FNBX01000009.1"/>
</dbReference>
<dbReference type="Gene3D" id="3.30.230.10">
    <property type="match status" value="1"/>
</dbReference>
<keyword evidence="10" id="KW-1185">Reference proteome</keyword>
<proteinExistence type="inferred from homology"/>
<evidence type="ECO:0000256" key="3">
    <source>
        <dbReference type="ARBA" id="ARBA00022722"/>
    </source>
</evidence>
<gene>
    <name evidence="7" type="primary">rnpA</name>
    <name evidence="9" type="ORF">SAMN05192586_10978</name>
</gene>
<dbReference type="OrthoDB" id="9810867at2"/>
<evidence type="ECO:0000256" key="1">
    <source>
        <dbReference type="ARBA" id="ARBA00002663"/>
    </source>
</evidence>
<evidence type="ECO:0000256" key="4">
    <source>
        <dbReference type="ARBA" id="ARBA00022759"/>
    </source>
</evidence>
<dbReference type="InterPro" id="IPR020568">
    <property type="entry name" value="Ribosomal_Su5_D2-typ_SF"/>
</dbReference>
<dbReference type="InterPro" id="IPR000100">
    <property type="entry name" value="RNase_P"/>
</dbReference>
<comment type="catalytic activity">
    <reaction evidence="7">
        <text>Endonucleolytic cleavage of RNA, removing 5'-extranucleotides from tRNA precursor.</text>
        <dbReference type="EC" id="3.1.26.5"/>
    </reaction>
</comment>
<name>A0A1G7MNN3_9BACT</name>
<dbReference type="GO" id="GO:0030677">
    <property type="term" value="C:ribonuclease P complex"/>
    <property type="evidence" value="ECO:0007669"/>
    <property type="project" value="TreeGrafter"/>
</dbReference>
<organism evidence="9 10">
    <name type="scientific">Desulfovibrio legallii</name>
    <dbReference type="NCBI Taxonomy" id="571438"/>
    <lineage>
        <taxon>Bacteria</taxon>
        <taxon>Pseudomonadati</taxon>
        <taxon>Thermodesulfobacteriota</taxon>
        <taxon>Desulfovibrionia</taxon>
        <taxon>Desulfovibrionales</taxon>
        <taxon>Desulfovibrionaceae</taxon>
        <taxon>Desulfovibrio</taxon>
    </lineage>
</organism>
<keyword evidence="6 7" id="KW-0694">RNA-binding</keyword>
<dbReference type="SUPFAM" id="SSF54211">
    <property type="entry name" value="Ribosomal protein S5 domain 2-like"/>
    <property type="match status" value="1"/>
</dbReference>
<dbReference type="PANTHER" id="PTHR33992:SF1">
    <property type="entry name" value="RIBONUCLEASE P PROTEIN COMPONENT"/>
    <property type="match status" value="1"/>
</dbReference>
<dbReference type="AlphaFoldDB" id="A0A1G7MNN3"/>
<sequence>MRPHALPRQLRIRRRAEYTACYERGRRFHTEHFLVFVLSGAQPEASARTGMAVSRKVGKAVTRNRVKRLLREFFRLHREELPVGVHIVAVAKKHAGQVALDLTGVTAELLPPLRRLARRAPGRPAPEGQP</sequence>
<evidence type="ECO:0000313" key="10">
    <source>
        <dbReference type="Proteomes" id="UP000199355"/>
    </source>
</evidence>
<dbReference type="InterPro" id="IPR020539">
    <property type="entry name" value="RNase_P_CS"/>
</dbReference>
<keyword evidence="5 7" id="KW-0378">Hydrolase</keyword>
<dbReference type="EC" id="3.1.26.5" evidence="7 8"/>
<evidence type="ECO:0000256" key="2">
    <source>
        <dbReference type="ARBA" id="ARBA00022694"/>
    </source>
</evidence>
<dbReference type="EMBL" id="FNBX01000009">
    <property type="protein sequence ID" value="SDF63395.1"/>
    <property type="molecule type" value="Genomic_DNA"/>
</dbReference>
<evidence type="ECO:0000256" key="6">
    <source>
        <dbReference type="ARBA" id="ARBA00022884"/>
    </source>
</evidence>
<dbReference type="Pfam" id="PF00825">
    <property type="entry name" value="Ribonuclease_P"/>
    <property type="match status" value="1"/>
</dbReference>
<keyword evidence="4 7" id="KW-0255">Endonuclease</keyword>